<sequence length="100" mass="10878">MMTQAGNIQLSGTTVTIPASSGRRSGPANAPKAGAGSSSKTQKNTASSKYISFASPEDMSKHTYTPGEKHCNCDHDHDDETRLEDEDWSDMEDRGAWERD</sequence>
<feature type="compositionally biased region" description="Polar residues" evidence="1">
    <location>
        <begin position="1"/>
        <end position="23"/>
    </location>
</feature>
<feature type="compositionally biased region" description="Basic and acidic residues" evidence="1">
    <location>
        <begin position="67"/>
        <end position="80"/>
    </location>
</feature>
<comment type="caution">
    <text evidence="2">The sequence shown here is derived from an EMBL/GenBank/DDBJ whole genome shotgun (WGS) entry which is preliminary data.</text>
</comment>
<protein>
    <submittedName>
        <fullName evidence="2">Uncharacterized protein</fullName>
    </submittedName>
</protein>
<gene>
    <name evidence="2" type="ORF">SMACR_02034</name>
</gene>
<evidence type="ECO:0000256" key="1">
    <source>
        <dbReference type="SAM" id="MobiDB-lite"/>
    </source>
</evidence>
<proteinExistence type="predicted"/>
<evidence type="ECO:0000313" key="2">
    <source>
        <dbReference type="EMBL" id="KAA8632968.1"/>
    </source>
</evidence>
<feature type="compositionally biased region" description="Acidic residues" evidence="1">
    <location>
        <begin position="81"/>
        <end position="90"/>
    </location>
</feature>
<dbReference type="Proteomes" id="UP000433876">
    <property type="component" value="Unassembled WGS sequence"/>
</dbReference>
<accession>A0A8S8ZU36</accession>
<name>A0A8S8ZU36_SORMA</name>
<dbReference type="AlphaFoldDB" id="A0A8S8ZU36"/>
<evidence type="ECO:0000313" key="3">
    <source>
        <dbReference type="Proteomes" id="UP000433876"/>
    </source>
</evidence>
<dbReference type="VEuPathDB" id="FungiDB:SMAC_02034"/>
<feature type="region of interest" description="Disordered" evidence="1">
    <location>
        <begin position="1"/>
        <end position="100"/>
    </location>
</feature>
<reference evidence="2 3" key="1">
    <citation type="submission" date="2017-07" db="EMBL/GenBank/DDBJ databases">
        <title>Genome sequence of the Sordaria macrospora wild type strain R19027.</title>
        <authorList>
            <person name="Nowrousian M."/>
            <person name="Teichert I."/>
            <person name="Kueck U."/>
        </authorList>
    </citation>
    <scope>NUCLEOTIDE SEQUENCE [LARGE SCALE GENOMIC DNA]</scope>
    <source>
        <strain evidence="2 3">R19027</strain>
        <tissue evidence="2">Mycelium</tissue>
    </source>
</reference>
<feature type="compositionally biased region" description="Basic and acidic residues" evidence="1">
    <location>
        <begin position="91"/>
        <end position="100"/>
    </location>
</feature>
<feature type="compositionally biased region" description="Polar residues" evidence="1">
    <location>
        <begin position="36"/>
        <end position="50"/>
    </location>
</feature>
<organism evidence="2 3">
    <name type="scientific">Sordaria macrospora</name>
    <dbReference type="NCBI Taxonomy" id="5147"/>
    <lineage>
        <taxon>Eukaryota</taxon>
        <taxon>Fungi</taxon>
        <taxon>Dikarya</taxon>
        <taxon>Ascomycota</taxon>
        <taxon>Pezizomycotina</taxon>
        <taxon>Sordariomycetes</taxon>
        <taxon>Sordariomycetidae</taxon>
        <taxon>Sordariales</taxon>
        <taxon>Sordariaceae</taxon>
        <taxon>Sordaria</taxon>
    </lineage>
</organism>
<dbReference type="EMBL" id="NMPR01000045">
    <property type="protein sequence ID" value="KAA8632968.1"/>
    <property type="molecule type" value="Genomic_DNA"/>
</dbReference>